<dbReference type="AlphaFoldDB" id="A0A0U9HE66"/>
<accession>A0A0U9HE66</accession>
<dbReference type="Pfam" id="PF03123">
    <property type="entry name" value="CAT_RBD"/>
    <property type="match status" value="1"/>
</dbReference>
<dbReference type="PROSITE" id="PS51372">
    <property type="entry name" value="PRD_2"/>
    <property type="match status" value="2"/>
</dbReference>
<keyword evidence="1" id="KW-0677">Repeat</keyword>
<evidence type="ECO:0000313" key="3">
    <source>
        <dbReference type="EMBL" id="GAQ25113.1"/>
    </source>
</evidence>
<dbReference type="PANTHER" id="PTHR30185">
    <property type="entry name" value="CRYPTIC BETA-GLUCOSIDE BGL OPERON ANTITERMINATOR"/>
    <property type="match status" value="1"/>
</dbReference>
<dbReference type="SMART" id="SM01061">
    <property type="entry name" value="CAT_RBD"/>
    <property type="match status" value="1"/>
</dbReference>
<organism evidence="3">
    <name type="scientific">Tepidanaerobacter syntrophicus</name>
    <dbReference type="NCBI Taxonomy" id="224999"/>
    <lineage>
        <taxon>Bacteria</taxon>
        <taxon>Bacillati</taxon>
        <taxon>Bacillota</taxon>
        <taxon>Clostridia</taxon>
        <taxon>Thermosediminibacterales</taxon>
        <taxon>Tepidanaerobacteraceae</taxon>
        <taxon>Tepidanaerobacter</taxon>
    </lineage>
</organism>
<dbReference type="EMBL" id="DF977001">
    <property type="protein sequence ID" value="GAQ25113.1"/>
    <property type="molecule type" value="Genomic_DNA"/>
</dbReference>
<dbReference type="Gene3D" id="1.10.1790.10">
    <property type="entry name" value="PRD domain"/>
    <property type="match status" value="2"/>
</dbReference>
<evidence type="ECO:0000259" key="2">
    <source>
        <dbReference type="PROSITE" id="PS51372"/>
    </source>
</evidence>
<dbReference type="STRING" id="224999.GCA_001485475_01128"/>
<name>A0A0U9HE66_9FIRM</name>
<dbReference type="InterPro" id="IPR036634">
    <property type="entry name" value="PRD_sf"/>
</dbReference>
<evidence type="ECO:0000256" key="1">
    <source>
        <dbReference type="ARBA" id="ARBA00022737"/>
    </source>
</evidence>
<keyword evidence="4" id="KW-1185">Reference proteome</keyword>
<dbReference type="GO" id="GO:0003723">
    <property type="term" value="F:RNA binding"/>
    <property type="evidence" value="ECO:0007669"/>
    <property type="project" value="InterPro"/>
</dbReference>
<dbReference type="OrthoDB" id="9813552at2"/>
<protein>
    <submittedName>
        <fullName evidence="3">Transcriptional antiterminator</fullName>
    </submittedName>
</protein>
<feature type="domain" description="PRD" evidence="2">
    <location>
        <begin position="172"/>
        <end position="277"/>
    </location>
</feature>
<dbReference type="GO" id="GO:0006355">
    <property type="term" value="P:regulation of DNA-templated transcription"/>
    <property type="evidence" value="ECO:0007669"/>
    <property type="project" value="InterPro"/>
</dbReference>
<dbReference type="SUPFAM" id="SSF63520">
    <property type="entry name" value="PTS-regulatory domain, PRD"/>
    <property type="match status" value="2"/>
</dbReference>
<dbReference type="InterPro" id="IPR036650">
    <property type="entry name" value="CAT_RNA-bd_dom_sf"/>
</dbReference>
<reference evidence="3" key="1">
    <citation type="journal article" date="2016" name="Genome Announc.">
        <title>Draft Genome Sequence of the Syntrophic Lactate-Degrading Bacterium Tepidanaerobacter syntrophicus JLT.</title>
        <authorList>
            <person name="Matsuura N."/>
            <person name="Ohashi A."/>
            <person name="Tourlousse D.M."/>
            <person name="Sekiguchi Y."/>
        </authorList>
    </citation>
    <scope>NUCLEOTIDE SEQUENCE [LARGE SCALE GENOMIC DNA]</scope>
    <source>
        <strain evidence="3">JL</strain>
    </source>
</reference>
<dbReference type="Proteomes" id="UP000062160">
    <property type="component" value="Unassembled WGS sequence"/>
</dbReference>
<dbReference type="PANTHER" id="PTHR30185:SF16">
    <property type="entry name" value="PROTEIN GLCT"/>
    <property type="match status" value="1"/>
</dbReference>
<proteinExistence type="predicted"/>
<dbReference type="InterPro" id="IPR004341">
    <property type="entry name" value="CAT_RNA-bd_dom"/>
</dbReference>
<gene>
    <name evidence="3" type="ORF">TSYNT_7131</name>
</gene>
<dbReference type="InterPro" id="IPR050661">
    <property type="entry name" value="BglG_antiterminators"/>
</dbReference>
<dbReference type="InterPro" id="IPR011608">
    <property type="entry name" value="PRD"/>
</dbReference>
<dbReference type="Pfam" id="PF00874">
    <property type="entry name" value="PRD"/>
    <property type="match status" value="2"/>
</dbReference>
<feature type="domain" description="PRD" evidence="2">
    <location>
        <begin position="65"/>
        <end position="170"/>
    </location>
</feature>
<evidence type="ECO:0000313" key="4">
    <source>
        <dbReference type="Proteomes" id="UP000062160"/>
    </source>
</evidence>
<dbReference type="Gene3D" id="2.30.24.10">
    <property type="entry name" value="CAT RNA-binding domain"/>
    <property type="match status" value="1"/>
</dbReference>
<dbReference type="SUPFAM" id="SSF50151">
    <property type="entry name" value="SacY-like RNA-binding domain"/>
    <property type="match status" value="1"/>
</dbReference>
<sequence length="280" mass="32096">MHRFRIIKVFNNNVIMAKDRLNQKEVVLVGKGLGFDAKPGGMIDNEKIEKVFSFVDKNKLEQLNNFNEDIIGVTEEIISMVSKELQEPLNEHIHVALADHIGFTLERLKTGLEITNPFIEEIKALYSREYELACQAAEMIEEKFETNIPDGEKGFIAMHIHSSRINRDLAKTVENTTMINKMVEIAEGELNAKLNRQDANYARLLVHLRFALDRINSNTTIKNPLLKKIKSEFADSYSIANKLAEYIRERLGKSPTEDEIGYLALHIQRIKDSLNELDKN</sequence>
<dbReference type="RefSeq" id="WP_059032528.1">
    <property type="nucleotide sequence ID" value="NZ_DF977001.1"/>
</dbReference>